<name>A0A7G1Q7W2_9GAMM</name>
<dbReference type="EMBL" id="LR778175">
    <property type="protein sequence ID" value="CAB1274807.1"/>
    <property type="molecule type" value="Genomic_DNA"/>
</dbReference>
<evidence type="ECO:0000256" key="9">
    <source>
        <dbReference type="RuleBase" id="RU003905"/>
    </source>
</evidence>
<keyword evidence="2 8" id="KW-0488">Methylation</keyword>
<keyword evidence="6 8" id="KW-0687">Ribonucleoprotein</keyword>
<dbReference type="Proteomes" id="UP000516072">
    <property type="component" value="Chromosome"/>
</dbReference>
<dbReference type="Gene3D" id="2.40.30.10">
    <property type="entry name" value="Translation factors"/>
    <property type="match status" value="1"/>
</dbReference>
<dbReference type="RefSeq" id="WP_197744717.1">
    <property type="nucleotide sequence ID" value="NZ_LR778175.1"/>
</dbReference>
<evidence type="ECO:0000256" key="4">
    <source>
        <dbReference type="ARBA" id="ARBA00022884"/>
    </source>
</evidence>
<organism evidence="11 12">
    <name type="scientific">Candidatus Nitrosacidococcus tergens</name>
    <dbReference type="NCBI Taxonomy" id="553981"/>
    <lineage>
        <taxon>Bacteria</taxon>
        <taxon>Pseudomonadati</taxon>
        <taxon>Pseudomonadota</taxon>
        <taxon>Gammaproteobacteria</taxon>
        <taxon>Chromatiales</taxon>
        <taxon>Chromatiaceae</taxon>
        <taxon>Candidatus Nitrosacidococcus</taxon>
    </lineage>
</organism>
<dbReference type="GO" id="GO:0003735">
    <property type="term" value="F:structural constituent of ribosome"/>
    <property type="evidence" value="ECO:0007669"/>
    <property type="project" value="UniProtKB-UniRule"/>
</dbReference>
<evidence type="ECO:0000256" key="7">
    <source>
        <dbReference type="ARBA" id="ARBA00035243"/>
    </source>
</evidence>
<dbReference type="FunFam" id="2.40.30.10:FF:000004">
    <property type="entry name" value="50S ribosomal protein L3"/>
    <property type="match status" value="1"/>
</dbReference>
<dbReference type="PROSITE" id="PS00474">
    <property type="entry name" value="RIBOSOMAL_L3"/>
    <property type="match status" value="1"/>
</dbReference>
<dbReference type="Gene3D" id="3.30.160.810">
    <property type="match status" value="1"/>
</dbReference>
<dbReference type="Pfam" id="PF00297">
    <property type="entry name" value="Ribosomal_L3"/>
    <property type="match status" value="1"/>
</dbReference>
<dbReference type="AlphaFoldDB" id="A0A7G1Q7W2"/>
<reference evidence="11 12" key="1">
    <citation type="submission" date="2020-03" db="EMBL/GenBank/DDBJ databases">
        <authorList>
            <person name="Picone N."/>
        </authorList>
    </citation>
    <scope>NUCLEOTIDE SEQUENCE [LARGE SCALE GENOMIC DNA]</scope>
    <source>
        <strain evidence="11">NSCAC1</strain>
    </source>
</reference>
<evidence type="ECO:0000256" key="8">
    <source>
        <dbReference type="HAMAP-Rule" id="MF_01325"/>
    </source>
</evidence>
<dbReference type="PANTHER" id="PTHR11229:SF16">
    <property type="entry name" value="LARGE RIBOSOMAL SUBUNIT PROTEIN UL3C"/>
    <property type="match status" value="1"/>
</dbReference>
<dbReference type="SUPFAM" id="SSF50447">
    <property type="entry name" value="Translation proteins"/>
    <property type="match status" value="1"/>
</dbReference>
<feature type="modified residue" description="N5-methylglutamine" evidence="8">
    <location>
        <position position="153"/>
    </location>
</feature>
<evidence type="ECO:0000256" key="2">
    <source>
        <dbReference type="ARBA" id="ARBA00022481"/>
    </source>
</evidence>
<comment type="subunit">
    <text evidence="8 10">Part of the 50S ribosomal subunit. Forms a cluster with proteins L14 and L19.</text>
</comment>
<evidence type="ECO:0000256" key="5">
    <source>
        <dbReference type="ARBA" id="ARBA00022980"/>
    </source>
</evidence>
<proteinExistence type="inferred from homology"/>
<dbReference type="GO" id="GO:0022625">
    <property type="term" value="C:cytosolic large ribosomal subunit"/>
    <property type="evidence" value="ECO:0007669"/>
    <property type="project" value="TreeGrafter"/>
</dbReference>
<dbReference type="PANTHER" id="PTHR11229">
    <property type="entry name" value="50S RIBOSOMAL PROTEIN L3"/>
    <property type="match status" value="1"/>
</dbReference>
<dbReference type="NCBIfam" id="TIGR03625">
    <property type="entry name" value="L3_bact"/>
    <property type="match status" value="1"/>
</dbReference>
<keyword evidence="12" id="KW-1185">Reference proteome</keyword>
<dbReference type="KEGG" id="ntg:NSCAC_0353"/>
<dbReference type="InterPro" id="IPR019927">
    <property type="entry name" value="Ribosomal_uL3_bac/org-type"/>
</dbReference>
<dbReference type="InterPro" id="IPR019926">
    <property type="entry name" value="Ribosomal_uL3_CS"/>
</dbReference>
<dbReference type="InterPro" id="IPR009000">
    <property type="entry name" value="Transl_B-barrel_sf"/>
</dbReference>
<evidence type="ECO:0000256" key="10">
    <source>
        <dbReference type="RuleBase" id="RU003906"/>
    </source>
</evidence>
<comment type="function">
    <text evidence="8 10">One of the primary rRNA binding proteins, it binds directly near the 3'-end of the 23S rRNA, where it nucleates assembly of the 50S subunit.</text>
</comment>
<evidence type="ECO:0000256" key="1">
    <source>
        <dbReference type="ARBA" id="ARBA00006540"/>
    </source>
</evidence>
<protein>
    <recommendedName>
        <fullName evidence="7 8">Large ribosomal subunit protein uL3</fullName>
    </recommendedName>
</protein>
<comment type="similarity">
    <text evidence="1 8 9">Belongs to the universal ribosomal protein uL3 family.</text>
</comment>
<keyword evidence="4 8" id="KW-0694">RNA-binding</keyword>
<evidence type="ECO:0000256" key="6">
    <source>
        <dbReference type="ARBA" id="ARBA00023274"/>
    </source>
</evidence>
<sequence length="215" mass="23556">MAFGVIGKKIGMSRVFSENKSIPVTIIKLTPNWISQVKSLEKDSYRAVQVFVEEDRHHNVSKPLRNHLAKAGIDKAGKKLYEFHISSEEESEVGLGELLEVNFLKLGQKVDVTGNTKGRGFSGVIRRYHFRGGKASHGNSLSHRAPGSIGQCQTPGKVFKGKKMAGQMGNVRRTIQNLEIMRISQDNQLLLLRGAIPGSAGGEVLVKPAIKSNRG</sequence>
<comment type="PTM">
    <text evidence="8">Methylated by PrmB.</text>
</comment>
<dbReference type="HAMAP" id="MF_01325_B">
    <property type="entry name" value="Ribosomal_uL3_B"/>
    <property type="match status" value="1"/>
</dbReference>
<evidence type="ECO:0000256" key="3">
    <source>
        <dbReference type="ARBA" id="ARBA00022730"/>
    </source>
</evidence>
<dbReference type="GO" id="GO:0019843">
    <property type="term" value="F:rRNA binding"/>
    <property type="evidence" value="ECO:0007669"/>
    <property type="project" value="UniProtKB-UniRule"/>
</dbReference>
<keyword evidence="3 8" id="KW-0699">rRNA-binding</keyword>
<keyword evidence="5 8" id="KW-0689">Ribosomal protein</keyword>
<dbReference type="GO" id="GO:0006412">
    <property type="term" value="P:translation"/>
    <property type="evidence" value="ECO:0007669"/>
    <property type="project" value="UniProtKB-UniRule"/>
</dbReference>
<gene>
    <name evidence="8 11" type="primary">rplC</name>
    <name evidence="11" type="ORF">NSCAC_0353</name>
</gene>
<evidence type="ECO:0000313" key="11">
    <source>
        <dbReference type="EMBL" id="CAB1274807.1"/>
    </source>
</evidence>
<accession>A0A7G1Q7W2</accession>
<evidence type="ECO:0000313" key="12">
    <source>
        <dbReference type="Proteomes" id="UP000516072"/>
    </source>
</evidence>
<dbReference type="InterPro" id="IPR000597">
    <property type="entry name" value="Ribosomal_uL3"/>
</dbReference>